<protein>
    <submittedName>
        <fullName evidence="2">Uncharacterized protein</fullName>
    </submittedName>
</protein>
<reference evidence="2 3" key="1">
    <citation type="submission" date="2020-08" db="EMBL/GenBank/DDBJ databases">
        <title>Sequencing the genomes of 1000 actinobacteria strains.</title>
        <authorList>
            <person name="Klenk H.-P."/>
        </authorList>
    </citation>
    <scope>NUCLEOTIDE SEQUENCE [LARGE SCALE GENOMIC DNA]</scope>
    <source>
        <strain evidence="2 3">DSM 46887</strain>
    </source>
</reference>
<dbReference type="EMBL" id="JACHMP010000001">
    <property type="protein sequence ID" value="MBB5823645.1"/>
    <property type="molecule type" value="Genomic_DNA"/>
</dbReference>
<dbReference type="RefSeq" id="WP_184546841.1">
    <property type="nucleotide sequence ID" value="NZ_JACHMP010000001.1"/>
</dbReference>
<comment type="caution">
    <text evidence="2">The sequence shown here is derived from an EMBL/GenBank/DDBJ whole genome shotgun (WGS) entry which is preliminary data.</text>
</comment>
<accession>A0A7W9MK16</accession>
<dbReference type="AlphaFoldDB" id="A0A7W9MK16"/>
<name>A0A7W9MK16_9ACTN</name>
<dbReference type="Proteomes" id="UP000540685">
    <property type="component" value="Unassembled WGS sequence"/>
</dbReference>
<sequence length="46" mass="4724">MAPDRRLGLRRATPWGVLDVAGPGPVCGPRPGLEAQQDPVKTCGGA</sequence>
<keyword evidence="3" id="KW-1185">Reference proteome</keyword>
<evidence type="ECO:0000313" key="2">
    <source>
        <dbReference type="EMBL" id="MBB5823645.1"/>
    </source>
</evidence>
<proteinExistence type="predicted"/>
<gene>
    <name evidence="2" type="ORF">F4562_006707</name>
</gene>
<evidence type="ECO:0000313" key="3">
    <source>
        <dbReference type="Proteomes" id="UP000540685"/>
    </source>
</evidence>
<evidence type="ECO:0000256" key="1">
    <source>
        <dbReference type="SAM" id="MobiDB-lite"/>
    </source>
</evidence>
<organism evidence="2 3">
    <name type="scientific">Streptosporangium becharense</name>
    <dbReference type="NCBI Taxonomy" id="1816182"/>
    <lineage>
        <taxon>Bacteria</taxon>
        <taxon>Bacillati</taxon>
        <taxon>Actinomycetota</taxon>
        <taxon>Actinomycetes</taxon>
        <taxon>Streptosporangiales</taxon>
        <taxon>Streptosporangiaceae</taxon>
        <taxon>Streptosporangium</taxon>
    </lineage>
</organism>
<feature type="region of interest" description="Disordered" evidence="1">
    <location>
        <begin position="18"/>
        <end position="46"/>
    </location>
</feature>